<proteinExistence type="predicted"/>
<dbReference type="AlphaFoldDB" id="A0A3M5U969"/>
<comment type="caution">
    <text evidence="1">The sequence shown here is derived from an EMBL/GenBank/DDBJ whole genome shotgun (WGS) entry which is preliminary data.</text>
</comment>
<evidence type="ECO:0000313" key="1">
    <source>
        <dbReference type="EMBL" id="RMU41788.1"/>
    </source>
</evidence>
<evidence type="ECO:0000313" key="2">
    <source>
        <dbReference type="Proteomes" id="UP000281514"/>
    </source>
</evidence>
<dbReference type="EMBL" id="RBTX01000013">
    <property type="protein sequence ID" value="RMU41788.1"/>
    <property type="molecule type" value="Genomic_DNA"/>
</dbReference>
<accession>A0A3M5U969</accession>
<gene>
    <name evidence="1" type="ORF">ALP32_101925</name>
</gene>
<dbReference type="Proteomes" id="UP000281514">
    <property type="component" value="Unassembled WGS sequence"/>
</dbReference>
<sequence length="43" mass="4826">MRRHKTPHVLIAAKSVSKNQSGRSIAHDVDVIALLDRHIGLRK</sequence>
<protein>
    <submittedName>
        <fullName evidence="1">Uncharacterized protein</fullName>
    </submittedName>
</protein>
<name>A0A3M5U969_9PSED</name>
<organism evidence="1 2">
    <name type="scientific">Pseudomonas avellanae</name>
    <dbReference type="NCBI Taxonomy" id="46257"/>
    <lineage>
        <taxon>Bacteria</taxon>
        <taxon>Pseudomonadati</taxon>
        <taxon>Pseudomonadota</taxon>
        <taxon>Gammaproteobacteria</taxon>
        <taxon>Pseudomonadales</taxon>
        <taxon>Pseudomonadaceae</taxon>
        <taxon>Pseudomonas</taxon>
    </lineage>
</organism>
<reference evidence="1 2" key="1">
    <citation type="submission" date="2018-08" db="EMBL/GenBank/DDBJ databases">
        <title>Recombination of ecologically and evolutionarily significant loci maintains genetic cohesion in the Pseudomonas syringae species complex.</title>
        <authorList>
            <person name="Dillon M."/>
            <person name="Thakur S."/>
            <person name="Almeida R.N.D."/>
            <person name="Weir B.S."/>
            <person name="Guttman D.S."/>
        </authorList>
    </citation>
    <scope>NUCLEOTIDE SEQUENCE [LARGE SCALE GENOMIC DNA]</scope>
    <source>
        <strain evidence="1 2">ICMP 9749</strain>
    </source>
</reference>